<protein>
    <submittedName>
        <fullName evidence="2">Uncharacterized protein</fullName>
    </submittedName>
</protein>
<feature type="region of interest" description="Disordered" evidence="1">
    <location>
        <begin position="249"/>
        <end position="295"/>
    </location>
</feature>
<evidence type="ECO:0000313" key="2">
    <source>
        <dbReference type="EMBL" id="KZT63600.1"/>
    </source>
</evidence>
<name>A0A165KUH8_9APHY</name>
<sequence>MCAGDRDSYPPFAEVPLHIPLYADIGLAKHPAPIGDADLAITRNRVTSRLRRISNHSIWEVQGSATAAVLAENRLSAISPVSRAPLSPSPTMLFWAEQTAGNECRDETAPVTTAASRRASNNPFRGPNRPKSSANLEYQSVPMLALPDPVLLATRQASKNLFRQPNRPWAVDIPSSLQPGNGDQPITTPPYEYREFLHPVAHEGHPSGSSNPEAMSKWQPSQLSGFEIARLQEPPTSMAAAWSTESPTLANLNRTWPTAMPQAPGSHHGPIEQPDFPSRESAPSPGPGAVFFTAI</sequence>
<accession>A0A165KUH8</accession>
<feature type="compositionally biased region" description="Polar residues" evidence="1">
    <location>
        <begin position="111"/>
        <end position="123"/>
    </location>
</feature>
<evidence type="ECO:0000313" key="3">
    <source>
        <dbReference type="Proteomes" id="UP000076727"/>
    </source>
</evidence>
<proteinExistence type="predicted"/>
<keyword evidence="3" id="KW-1185">Reference proteome</keyword>
<dbReference type="Proteomes" id="UP000076727">
    <property type="component" value="Unassembled WGS sequence"/>
</dbReference>
<dbReference type="EMBL" id="KV429170">
    <property type="protein sequence ID" value="KZT63600.1"/>
    <property type="molecule type" value="Genomic_DNA"/>
</dbReference>
<gene>
    <name evidence="2" type="ORF">DAEQUDRAFT_741819</name>
</gene>
<feature type="region of interest" description="Disordered" evidence="1">
    <location>
        <begin position="111"/>
        <end position="134"/>
    </location>
</feature>
<reference evidence="2 3" key="1">
    <citation type="journal article" date="2016" name="Mol. Biol. Evol.">
        <title>Comparative Genomics of Early-Diverging Mushroom-Forming Fungi Provides Insights into the Origins of Lignocellulose Decay Capabilities.</title>
        <authorList>
            <person name="Nagy L.G."/>
            <person name="Riley R."/>
            <person name="Tritt A."/>
            <person name="Adam C."/>
            <person name="Daum C."/>
            <person name="Floudas D."/>
            <person name="Sun H."/>
            <person name="Yadav J.S."/>
            <person name="Pangilinan J."/>
            <person name="Larsson K.H."/>
            <person name="Matsuura K."/>
            <person name="Barry K."/>
            <person name="Labutti K."/>
            <person name="Kuo R."/>
            <person name="Ohm R.A."/>
            <person name="Bhattacharya S.S."/>
            <person name="Shirouzu T."/>
            <person name="Yoshinaga Y."/>
            <person name="Martin F.M."/>
            <person name="Grigoriev I.V."/>
            <person name="Hibbett D.S."/>
        </authorList>
    </citation>
    <scope>NUCLEOTIDE SEQUENCE [LARGE SCALE GENOMIC DNA]</scope>
    <source>
        <strain evidence="2 3">L-15889</strain>
    </source>
</reference>
<evidence type="ECO:0000256" key="1">
    <source>
        <dbReference type="SAM" id="MobiDB-lite"/>
    </source>
</evidence>
<dbReference type="AlphaFoldDB" id="A0A165KUH8"/>
<dbReference type="OrthoDB" id="10539136at2759"/>
<organism evidence="2 3">
    <name type="scientific">Daedalea quercina L-15889</name>
    <dbReference type="NCBI Taxonomy" id="1314783"/>
    <lineage>
        <taxon>Eukaryota</taxon>
        <taxon>Fungi</taxon>
        <taxon>Dikarya</taxon>
        <taxon>Basidiomycota</taxon>
        <taxon>Agaricomycotina</taxon>
        <taxon>Agaricomycetes</taxon>
        <taxon>Polyporales</taxon>
        <taxon>Fomitopsis</taxon>
    </lineage>
</organism>